<evidence type="ECO:0000256" key="3">
    <source>
        <dbReference type="ARBA" id="ARBA00022806"/>
    </source>
</evidence>
<evidence type="ECO:0000256" key="4">
    <source>
        <dbReference type="ARBA" id="ARBA00022840"/>
    </source>
</evidence>
<keyword evidence="1" id="KW-0547">Nucleotide-binding</keyword>
<dbReference type="InterPro" id="IPR027417">
    <property type="entry name" value="P-loop_NTPase"/>
</dbReference>
<feature type="domain" description="Helicase ATP-binding" evidence="7">
    <location>
        <begin position="133"/>
        <end position="267"/>
    </location>
</feature>
<dbReference type="Gene3D" id="3.40.50.300">
    <property type="entry name" value="P-loop containing nucleotide triphosphate hydrolases"/>
    <property type="match status" value="1"/>
</dbReference>
<evidence type="ECO:0000313" key="10">
    <source>
        <dbReference type="Proteomes" id="UP000323909"/>
    </source>
</evidence>
<dbReference type="GO" id="GO:0003724">
    <property type="term" value="F:RNA helicase activity"/>
    <property type="evidence" value="ECO:0007669"/>
    <property type="project" value="InterPro"/>
</dbReference>
<accession>A0A5M8FZX6</accession>
<dbReference type="InterPro" id="IPR014001">
    <property type="entry name" value="Helicase_ATP-bd"/>
</dbReference>
<evidence type="ECO:0000259" key="8">
    <source>
        <dbReference type="PROSITE" id="PS51195"/>
    </source>
</evidence>
<evidence type="ECO:0000256" key="5">
    <source>
        <dbReference type="PROSITE-ProRule" id="PRU00552"/>
    </source>
</evidence>
<dbReference type="InterPro" id="IPR044742">
    <property type="entry name" value="DEAD/DEAH_RhlB"/>
</dbReference>
<dbReference type="PROSITE" id="PS51195">
    <property type="entry name" value="Q_MOTIF"/>
    <property type="match status" value="1"/>
</dbReference>
<feature type="non-terminal residue" evidence="9">
    <location>
        <position position="267"/>
    </location>
</feature>
<dbReference type="Proteomes" id="UP000323909">
    <property type="component" value="Unassembled WGS sequence"/>
</dbReference>
<dbReference type="GO" id="GO:0005829">
    <property type="term" value="C:cytosol"/>
    <property type="evidence" value="ECO:0007669"/>
    <property type="project" value="TreeGrafter"/>
</dbReference>
<dbReference type="EMBL" id="VWXT01000012">
    <property type="protein sequence ID" value="KAA6189454.1"/>
    <property type="molecule type" value="Genomic_DNA"/>
</dbReference>
<dbReference type="PROSITE" id="PS51192">
    <property type="entry name" value="HELICASE_ATP_BIND_1"/>
    <property type="match status" value="1"/>
</dbReference>
<evidence type="ECO:0000256" key="6">
    <source>
        <dbReference type="SAM" id="MobiDB-lite"/>
    </source>
</evidence>
<dbReference type="GO" id="GO:0003676">
    <property type="term" value="F:nucleic acid binding"/>
    <property type="evidence" value="ECO:0007669"/>
    <property type="project" value="InterPro"/>
</dbReference>
<evidence type="ECO:0000256" key="2">
    <source>
        <dbReference type="ARBA" id="ARBA00022801"/>
    </source>
</evidence>
<dbReference type="PROSITE" id="PS00039">
    <property type="entry name" value="DEAD_ATP_HELICASE"/>
    <property type="match status" value="1"/>
</dbReference>
<dbReference type="PANTHER" id="PTHR47959:SF10">
    <property type="entry name" value="ATP-DEPENDENT RNA HELICASE RHLB"/>
    <property type="match status" value="1"/>
</dbReference>
<dbReference type="CDD" id="cd00268">
    <property type="entry name" value="DEADc"/>
    <property type="match status" value="1"/>
</dbReference>
<keyword evidence="4" id="KW-0067">ATP-binding</keyword>
<dbReference type="GO" id="GO:0005524">
    <property type="term" value="F:ATP binding"/>
    <property type="evidence" value="ECO:0007669"/>
    <property type="project" value="UniProtKB-KW"/>
</dbReference>
<proteinExistence type="predicted"/>
<reference evidence="9 10" key="1">
    <citation type="submission" date="2019-09" db="EMBL/GenBank/DDBJ databases">
        <title>Genomic sequencing of 4 copper resistant soil isolates.</title>
        <authorList>
            <person name="Havryliuk O."/>
        </authorList>
    </citation>
    <scope>NUCLEOTIDE SEQUENCE [LARGE SCALE GENOMIC DNA]</scope>
    <source>
        <strain evidence="9 10">UKR4</strain>
    </source>
</reference>
<feature type="region of interest" description="Disordered" evidence="6">
    <location>
        <begin position="1"/>
        <end position="92"/>
    </location>
</feature>
<dbReference type="InterPro" id="IPR000629">
    <property type="entry name" value="RNA-helicase_DEAD-box_CS"/>
</dbReference>
<dbReference type="PANTHER" id="PTHR47959">
    <property type="entry name" value="ATP-DEPENDENT RNA HELICASE RHLE-RELATED"/>
    <property type="match status" value="1"/>
</dbReference>
<comment type="caution">
    <text evidence="9">The sequence shown here is derived from an EMBL/GenBank/DDBJ whole genome shotgun (WGS) entry which is preliminary data.</text>
</comment>
<feature type="domain" description="DEAD-box RNA helicase Q" evidence="8">
    <location>
        <begin position="102"/>
        <end position="130"/>
    </location>
</feature>
<dbReference type="InterPro" id="IPR011545">
    <property type="entry name" value="DEAD/DEAH_box_helicase_dom"/>
</dbReference>
<keyword evidence="3 9" id="KW-0347">Helicase</keyword>
<evidence type="ECO:0000256" key="1">
    <source>
        <dbReference type="ARBA" id="ARBA00022741"/>
    </source>
</evidence>
<feature type="compositionally biased region" description="Low complexity" evidence="6">
    <location>
        <begin position="55"/>
        <end position="66"/>
    </location>
</feature>
<sequence>MTVLKALKKMFGKSEAEPLAPVPSAPVPTPGSRHDGQQPGRPAPVASQKKPAVTPPEQAKPAEAAPEPAPQPKAPRRERAPKPPVTPWKLEDFVVEPQEGKTRFHDFKLAPELMHAIQDLGFPYCTPIQAEVLGFTLAGKDAIGRAQTGTGKTAAFLISIITQLLQTPPPKERYMGEPRALIIAPTRELVVQIAKDAADLTKYTGLNVMTFVGGMDFDKQLKHLEARHCDILVATPGRLLDFNQRGDVHLDMVEVMVLDEADRMLDM</sequence>
<dbReference type="SMART" id="SM00487">
    <property type="entry name" value="DEXDc"/>
    <property type="match status" value="1"/>
</dbReference>
<gene>
    <name evidence="9" type="ORF">F3K53_00590</name>
</gene>
<dbReference type="SUPFAM" id="SSF52540">
    <property type="entry name" value="P-loop containing nucleoside triphosphate hydrolases"/>
    <property type="match status" value="1"/>
</dbReference>
<feature type="compositionally biased region" description="Pro residues" evidence="6">
    <location>
        <begin position="20"/>
        <end position="29"/>
    </location>
</feature>
<feature type="compositionally biased region" description="Basic residues" evidence="6">
    <location>
        <begin position="1"/>
        <end position="11"/>
    </location>
</feature>
<protein>
    <submittedName>
        <fullName evidence="9">DEAD/DEAH box helicase</fullName>
    </submittedName>
</protein>
<name>A0A5M8FZX6_PSEVE</name>
<evidence type="ECO:0000313" key="9">
    <source>
        <dbReference type="EMBL" id="KAA6189454.1"/>
    </source>
</evidence>
<organism evidence="9 10">
    <name type="scientific">Pseudomonas veronii</name>
    <dbReference type="NCBI Taxonomy" id="76761"/>
    <lineage>
        <taxon>Bacteria</taxon>
        <taxon>Pseudomonadati</taxon>
        <taxon>Pseudomonadota</taxon>
        <taxon>Gammaproteobacteria</taxon>
        <taxon>Pseudomonadales</taxon>
        <taxon>Pseudomonadaceae</taxon>
        <taxon>Pseudomonas</taxon>
    </lineage>
</organism>
<dbReference type="InterPro" id="IPR050079">
    <property type="entry name" value="DEAD_box_RNA_helicase"/>
</dbReference>
<feature type="short sequence motif" description="Q motif" evidence="5">
    <location>
        <begin position="102"/>
        <end position="130"/>
    </location>
</feature>
<evidence type="ECO:0000259" key="7">
    <source>
        <dbReference type="PROSITE" id="PS51192"/>
    </source>
</evidence>
<dbReference type="RefSeq" id="WP_150055240.1">
    <property type="nucleotide sequence ID" value="NZ_VWXT01000012.1"/>
</dbReference>
<dbReference type="InterPro" id="IPR014014">
    <property type="entry name" value="RNA_helicase_DEAD_Q_motif"/>
</dbReference>
<dbReference type="Pfam" id="PF00270">
    <property type="entry name" value="DEAD"/>
    <property type="match status" value="1"/>
</dbReference>
<dbReference type="GO" id="GO:0016787">
    <property type="term" value="F:hydrolase activity"/>
    <property type="evidence" value="ECO:0007669"/>
    <property type="project" value="UniProtKB-KW"/>
</dbReference>
<keyword evidence="2" id="KW-0378">Hydrolase</keyword>
<dbReference type="AlphaFoldDB" id="A0A5M8FZX6"/>